<feature type="region of interest" description="Disordered" evidence="1">
    <location>
        <begin position="79"/>
        <end position="147"/>
    </location>
</feature>
<reference evidence="3 4" key="1">
    <citation type="submission" date="2020-07" db="EMBL/GenBank/DDBJ databases">
        <title>Sequencing the genomes of 1000 actinobacteria strains.</title>
        <authorList>
            <person name="Klenk H.-P."/>
        </authorList>
    </citation>
    <scope>NUCLEOTIDE SEQUENCE [LARGE SCALE GENOMIC DNA]</scope>
    <source>
        <strain evidence="3 4">DSM 15131</strain>
    </source>
</reference>
<dbReference type="GO" id="GO:0004803">
    <property type="term" value="F:transposase activity"/>
    <property type="evidence" value="ECO:0007669"/>
    <property type="project" value="InterPro"/>
</dbReference>
<organism evidence="3 4">
    <name type="scientific">Nocardioides aromaticivorans</name>
    <dbReference type="NCBI Taxonomy" id="200618"/>
    <lineage>
        <taxon>Bacteria</taxon>
        <taxon>Bacillati</taxon>
        <taxon>Actinomycetota</taxon>
        <taxon>Actinomycetes</taxon>
        <taxon>Propionibacteriales</taxon>
        <taxon>Nocardioidaceae</taxon>
        <taxon>Nocardioides</taxon>
    </lineage>
</organism>
<feature type="compositionally biased region" description="Low complexity" evidence="1">
    <location>
        <begin position="112"/>
        <end position="133"/>
    </location>
</feature>
<dbReference type="EMBL" id="JACBZM010000002">
    <property type="protein sequence ID" value="NYI47790.1"/>
    <property type="molecule type" value="Genomic_DNA"/>
</dbReference>
<evidence type="ECO:0000313" key="3">
    <source>
        <dbReference type="EMBL" id="NYI47790.1"/>
    </source>
</evidence>
<evidence type="ECO:0000259" key="2">
    <source>
        <dbReference type="Pfam" id="PF01609"/>
    </source>
</evidence>
<dbReference type="AlphaFoldDB" id="A0A7Z0CR90"/>
<dbReference type="GO" id="GO:0006313">
    <property type="term" value="P:DNA transposition"/>
    <property type="evidence" value="ECO:0007669"/>
    <property type="project" value="InterPro"/>
</dbReference>
<sequence length="147" mass="15844">MTDATGFPLMMEAFEGNKAETKTMLPVITSFMAAHQLGDVTIVADAGMVSEANREAIEDAGLFYIIGARIPEEPYHVKKWRRDHPGGPIPDGHIFAAPGQRPGRGRRPGAETRSPTTATRPTPPGGRSTASTPRSRRPNARSPARSQ</sequence>
<accession>A0A7Z0CR90</accession>
<comment type="caution">
    <text evidence="3">The sequence shown here is derived from an EMBL/GenBank/DDBJ whole genome shotgun (WGS) entry which is preliminary data.</text>
</comment>
<evidence type="ECO:0000256" key="1">
    <source>
        <dbReference type="SAM" id="MobiDB-lite"/>
    </source>
</evidence>
<gene>
    <name evidence="3" type="ORF">BJ993_004936</name>
</gene>
<name>A0A7Z0CR90_9ACTN</name>
<proteinExistence type="predicted"/>
<dbReference type="InterPro" id="IPR002559">
    <property type="entry name" value="Transposase_11"/>
</dbReference>
<protein>
    <recommendedName>
        <fullName evidence="2">Transposase IS4-like domain-containing protein</fullName>
    </recommendedName>
</protein>
<feature type="domain" description="Transposase IS4-like" evidence="2">
    <location>
        <begin position="3"/>
        <end position="95"/>
    </location>
</feature>
<dbReference type="Pfam" id="PF01609">
    <property type="entry name" value="DDE_Tnp_1"/>
    <property type="match status" value="1"/>
</dbReference>
<dbReference type="Proteomes" id="UP000562045">
    <property type="component" value="Unassembled WGS sequence"/>
</dbReference>
<evidence type="ECO:0000313" key="4">
    <source>
        <dbReference type="Proteomes" id="UP000562045"/>
    </source>
</evidence>
<dbReference type="GO" id="GO:0003677">
    <property type="term" value="F:DNA binding"/>
    <property type="evidence" value="ECO:0007669"/>
    <property type="project" value="InterPro"/>
</dbReference>